<dbReference type="SUPFAM" id="SSF48264">
    <property type="entry name" value="Cytochrome P450"/>
    <property type="match status" value="1"/>
</dbReference>
<accession>A0A5N5TGM4</accession>
<dbReference type="OrthoDB" id="6375668at2759"/>
<dbReference type="GO" id="GO:0020037">
    <property type="term" value="F:heme binding"/>
    <property type="evidence" value="ECO:0007669"/>
    <property type="project" value="InterPro"/>
</dbReference>
<keyword evidence="9 10" id="KW-0479">Metal-binding</keyword>
<keyword evidence="10" id="KW-0560">Oxidoreductase</keyword>
<dbReference type="Proteomes" id="UP000326759">
    <property type="component" value="Unassembled WGS sequence"/>
</dbReference>
<evidence type="ECO:0008006" key="13">
    <source>
        <dbReference type="Google" id="ProtNLM"/>
    </source>
</evidence>
<evidence type="ECO:0000256" key="2">
    <source>
        <dbReference type="ARBA" id="ARBA00004586"/>
    </source>
</evidence>
<keyword evidence="5" id="KW-0256">Endoplasmic reticulum</keyword>
<comment type="similarity">
    <text evidence="3 10">Belongs to the cytochrome P450 family.</text>
</comment>
<keyword evidence="8" id="KW-0472">Membrane</keyword>
<evidence type="ECO:0000256" key="6">
    <source>
        <dbReference type="ARBA" id="ARBA00023004"/>
    </source>
</evidence>
<dbReference type="GO" id="GO:0005506">
    <property type="term" value="F:iron ion binding"/>
    <property type="evidence" value="ECO:0007669"/>
    <property type="project" value="InterPro"/>
</dbReference>
<evidence type="ECO:0000313" key="11">
    <source>
        <dbReference type="EMBL" id="KAB7505397.1"/>
    </source>
</evidence>
<proteinExistence type="inferred from homology"/>
<comment type="caution">
    <text evidence="11">The sequence shown here is derived from an EMBL/GenBank/DDBJ whole genome shotgun (WGS) entry which is preliminary data.</text>
</comment>
<dbReference type="AlphaFoldDB" id="A0A5N5TGM4"/>
<dbReference type="PROSITE" id="PS00086">
    <property type="entry name" value="CYTOCHROME_P450"/>
    <property type="match status" value="1"/>
</dbReference>
<name>A0A5N5TGM4_9CRUS</name>
<keyword evidence="7 10" id="KW-0503">Monooxygenase</keyword>
<organism evidence="11 12">
    <name type="scientific">Armadillidium nasatum</name>
    <dbReference type="NCBI Taxonomy" id="96803"/>
    <lineage>
        <taxon>Eukaryota</taxon>
        <taxon>Metazoa</taxon>
        <taxon>Ecdysozoa</taxon>
        <taxon>Arthropoda</taxon>
        <taxon>Crustacea</taxon>
        <taxon>Multicrustacea</taxon>
        <taxon>Malacostraca</taxon>
        <taxon>Eumalacostraca</taxon>
        <taxon>Peracarida</taxon>
        <taxon>Isopoda</taxon>
        <taxon>Oniscidea</taxon>
        <taxon>Crinocheta</taxon>
        <taxon>Armadillidiidae</taxon>
        <taxon>Armadillidium</taxon>
    </lineage>
</organism>
<dbReference type="InterPro" id="IPR002401">
    <property type="entry name" value="Cyt_P450_E_grp-I"/>
</dbReference>
<dbReference type="EMBL" id="SEYY01001250">
    <property type="protein sequence ID" value="KAB7505397.1"/>
    <property type="molecule type" value="Genomic_DNA"/>
</dbReference>
<dbReference type="GO" id="GO:0005789">
    <property type="term" value="C:endoplasmic reticulum membrane"/>
    <property type="evidence" value="ECO:0007669"/>
    <property type="project" value="UniProtKB-SubCell"/>
</dbReference>
<reference evidence="11 12" key="1">
    <citation type="journal article" date="2019" name="PLoS Biol.">
        <title>Sex chromosomes control vertical transmission of feminizing Wolbachia symbionts in an isopod.</title>
        <authorList>
            <person name="Becking T."/>
            <person name="Chebbi M.A."/>
            <person name="Giraud I."/>
            <person name="Moumen B."/>
            <person name="Laverre T."/>
            <person name="Caubet Y."/>
            <person name="Peccoud J."/>
            <person name="Gilbert C."/>
            <person name="Cordaux R."/>
        </authorList>
    </citation>
    <scope>NUCLEOTIDE SEQUENCE [LARGE SCALE GENOMIC DNA]</scope>
    <source>
        <strain evidence="11">ANa2</strain>
        <tissue evidence="11">Whole body excluding digestive tract and cuticle</tissue>
    </source>
</reference>
<dbReference type="InterPro" id="IPR036396">
    <property type="entry name" value="Cyt_P450_sf"/>
</dbReference>
<evidence type="ECO:0000256" key="10">
    <source>
        <dbReference type="RuleBase" id="RU000461"/>
    </source>
</evidence>
<comment type="subcellular location">
    <subcellularLocation>
        <location evidence="2">Endoplasmic reticulum membrane</location>
    </subcellularLocation>
</comment>
<dbReference type="GO" id="GO:0004497">
    <property type="term" value="F:monooxygenase activity"/>
    <property type="evidence" value="ECO:0007669"/>
    <property type="project" value="UniProtKB-KW"/>
</dbReference>
<evidence type="ECO:0000256" key="3">
    <source>
        <dbReference type="ARBA" id="ARBA00010617"/>
    </source>
</evidence>
<dbReference type="InterPro" id="IPR001128">
    <property type="entry name" value="Cyt_P450"/>
</dbReference>
<evidence type="ECO:0000256" key="5">
    <source>
        <dbReference type="ARBA" id="ARBA00022824"/>
    </source>
</evidence>
<dbReference type="GO" id="GO:0016705">
    <property type="term" value="F:oxidoreductase activity, acting on paired donors, with incorporation or reduction of molecular oxygen"/>
    <property type="evidence" value="ECO:0007669"/>
    <property type="project" value="InterPro"/>
</dbReference>
<evidence type="ECO:0000256" key="4">
    <source>
        <dbReference type="ARBA" id="ARBA00022617"/>
    </source>
</evidence>
<keyword evidence="12" id="KW-1185">Reference proteome</keyword>
<gene>
    <name evidence="11" type="ORF">Anas_02226</name>
</gene>
<sequence length="119" mass="13904">MMLLDGYLIPKETDTVVVPYALHRDPKHFPDPLKFHPERFLPENSAKRNPYAYIPFSAGPRNCIGQKFALLEEKVVLSSFFRKFRVESLEKFEDLKLSGDLIIRPEEEMFVKIFSRNAT</sequence>
<dbReference type="InterPro" id="IPR017972">
    <property type="entry name" value="Cyt_P450_CS"/>
</dbReference>
<dbReference type="PANTHER" id="PTHR24291">
    <property type="entry name" value="CYTOCHROME P450 FAMILY 4"/>
    <property type="match status" value="1"/>
</dbReference>
<evidence type="ECO:0000256" key="8">
    <source>
        <dbReference type="ARBA" id="ARBA00023136"/>
    </source>
</evidence>
<keyword evidence="6 9" id="KW-0408">Iron</keyword>
<evidence type="ECO:0000256" key="1">
    <source>
        <dbReference type="ARBA" id="ARBA00001971"/>
    </source>
</evidence>
<dbReference type="InterPro" id="IPR050196">
    <property type="entry name" value="Cytochrome_P450_Monoox"/>
</dbReference>
<protein>
    <recommendedName>
        <fullName evidence="13">Cytochrome P450 4V2</fullName>
    </recommendedName>
</protein>
<dbReference type="Pfam" id="PF00067">
    <property type="entry name" value="p450"/>
    <property type="match status" value="1"/>
</dbReference>
<evidence type="ECO:0000256" key="9">
    <source>
        <dbReference type="PIRSR" id="PIRSR602401-1"/>
    </source>
</evidence>
<evidence type="ECO:0000313" key="12">
    <source>
        <dbReference type="Proteomes" id="UP000326759"/>
    </source>
</evidence>
<feature type="binding site" description="axial binding residue" evidence="9">
    <location>
        <position position="63"/>
    </location>
    <ligand>
        <name>heme</name>
        <dbReference type="ChEBI" id="CHEBI:30413"/>
    </ligand>
    <ligandPart>
        <name>Fe</name>
        <dbReference type="ChEBI" id="CHEBI:18248"/>
    </ligandPart>
</feature>
<dbReference type="PRINTS" id="PR00463">
    <property type="entry name" value="EP450I"/>
</dbReference>
<evidence type="ECO:0000256" key="7">
    <source>
        <dbReference type="ARBA" id="ARBA00023033"/>
    </source>
</evidence>
<dbReference type="Gene3D" id="1.10.630.10">
    <property type="entry name" value="Cytochrome P450"/>
    <property type="match status" value="1"/>
</dbReference>
<dbReference type="PANTHER" id="PTHR24291:SF189">
    <property type="entry name" value="CYTOCHROME P450 4C3-RELATED"/>
    <property type="match status" value="1"/>
</dbReference>
<keyword evidence="4 9" id="KW-0349">Heme</keyword>
<comment type="cofactor">
    <cofactor evidence="1 9">
        <name>heme</name>
        <dbReference type="ChEBI" id="CHEBI:30413"/>
    </cofactor>
</comment>